<protein>
    <submittedName>
        <fullName evidence="3">Proteasome accessory factor PafA2</fullName>
    </submittedName>
</protein>
<dbReference type="GO" id="GO:0000502">
    <property type="term" value="C:proteasome complex"/>
    <property type="evidence" value="ECO:0007669"/>
    <property type="project" value="UniProtKB-KW"/>
</dbReference>
<accession>A0ABQ2DN12</accession>
<sequence>MSARRLVGLETEYGIIRPSMPKANSTVLSAQIVDGYAQLVRDSDSATRAARWDYADESPLNDARGHSVSREEAHPSQLTDSEPTLEAENQVWTAESIALDGNDARVGATLYQENDTTDVVMNMVLGNGARLYVDHAHPEYSGPEVTSPRDAVLWDQAGDQVMRRAAASAASLGSGELLLYKNNTDNKSVSYGSHENYLIPRDVEFSRLVDGLTAFFVTRQIFCGAGRVGRGMLGRGAEFQISQRADFFEAEVGLETTVNRPIINTRDEPHANWDKYRRLHVIIGDANLGQISTLLRVGTTNLVLSLIEAGMSPKLELADPVSALQQISHDPTLQASVALRGGRRMTAIEIQRSYLEAAETYCAQREVTDPDTTEILNRWRAILDTLEQDPMQAAGQVDWIAKYSLMKSFTERHNVGLDDPRIALMDLQWADLRLDKGLYYRIAARGLMETIFSQEEINAAVDNPPHDTRAYLRGMTLQRYAPYVVAANWDALSFSVPGARKINRFHMPEPLTGSRAQVGELFDAQLEINEFIDQLARHR</sequence>
<organism evidence="3 4">
    <name type="scientific">Glutamicibacter ardleyensis</name>
    <dbReference type="NCBI Taxonomy" id="225894"/>
    <lineage>
        <taxon>Bacteria</taxon>
        <taxon>Bacillati</taxon>
        <taxon>Actinomycetota</taxon>
        <taxon>Actinomycetes</taxon>
        <taxon>Micrococcales</taxon>
        <taxon>Micrococcaceae</taxon>
        <taxon>Glutamicibacter</taxon>
    </lineage>
</organism>
<dbReference type="InterPro" id="IPR022366">
    <property type="entry name" value="Pup_deamidase"/>
</dbReference>
<dbReference type="PIRSF" id="PIRSF018077">
    <property type="entry name" value="UCP018077"/>
    <property type="match status" value="1"/>
</dbReference>
<feature type="compositionally biased region" description="Basic and acidic residues" evidence="2">
    <location>
        <begin position="63"/>
        <end position="74"/>
    </location>
</feature>
<name>A0ABQ2DN12_9MICC</name>
<dbReference type="RefSeq" id="WP_188685956.1">
    <property type="nucleotide sequence ID" value="NZ_BMKX01000006.1"/>
</dbReference>
<gene>
    <name evidence="3" type="ORF">GCM10007173_24410</name>
</gene>
<reference evidence="4" key="1">
    <citation type="journal article" date="2019" name="Int. J. Syst. Evol. Microbiol.">
        <title>The Global Catalogue of Microorganisms (GCM) 10K type strain sequencing project: providing services to taxonomists for standard genome sequencing and annotation.</title>
        <authorList>
            <consortium name="The Broad Institute Genomics Platform"/>
            <consortium name="The Broad Institute Genome Sequencing Center for Infectious Disease"/>
            <person name="Wu L."/>
            <person name="Ma J."/>
        </authorList>
    </citation>
    <scope>NUCLEOTIDE SEQUENCE [LARGE SCALE GENOMIC DNA]</scope>
    <source>
        <strain evidence="4">CGMCC 1.3685</strain>
    </source>
</reference>
<proteinExistence type="inferred from homology"/>
<comment type="similarity">
    <text evidence="1">Belongs to the Pup ligase/Pup deamidase family. Pup deamidase subfamily.</text>
</comment>
<dbReference type="NCBIfam" id="TIGR03688">
    <property type="entry name" value="depupylase_Dop"/>
    <property type="match status" value="1"/>
</dbReference>
<dbReference type="EMBL" id="BMKX01000006">
    <property type="protein sequence ID" value="GGJ64572.1"/>
    <property type="molecule type" value="Genomic_DNA"/>
</dbReference>
<keyword evidence="4" id="KW-1185">Reference proteome</keyword>
<dbReference type="PANTHER" id="PTHR42307:SF2">
    <property type="entry name" value="PUP DEAMIDASE_DEPUPYLASE"/>
    <property type="match status" value="1"/>
</dbReference>
<evidence type="ECO:0000256" key="1">
    <source>
        <dbReference type="ARBA" id="ARBA00009114"/>
    </source>
</evidence>
<feature type="region of interest" description="Disordered" evidence="2">
    <location>
        <begin position="58"/>
        <end position="87"/>
    </location>
</feature>
<dbReference type="GeneID" id="303304795"/>
<evidence type="ECO:0000313" key="4">
    <source>
        <dbReference type="Proteomes" id="UP000606115"/>
    </source>
</evidence>
<evidence type="ECO:0000256" key="2">
    <source>
        <dbReference type="SAM" id="MobiDB-lite"/>
    </source>
</evidence>
<keyword evidence="3" id="KW-0647">Proteasome</keyword>
<dbReference type="Proteomes" id="UP000606115">
    <property type="component" value="Unassembled WGS sequence"/>
</dbReference>
<dbReference type="PANTHER" id="PTHR42307">
    <property type="entry name" value="PUP DEAMIDASE/DEPUPYLASE"/>
    <property type="match status" value="1"/>
</dbReference>
<evidence type="ECO:0000313" key="3">
    <source>
        <dbReference type="EMBL" id="GGJ64572.1"/>
    </source>
</evidence>
<comment type="caution">
    <text evidence="3">The sequence shown here is derived from an EMBL/GenBank/DDBJ whole genome shotgun (WGS) entry which is preliminary data.</text>
</comment>
<dbReference type="Pfam" id="PF03136">
    <property type="entry name" value="Pup_ligase"/>
    <property type="match status" value="1"/>
</dbReference>
<dbReference type="InterPro" id="IPR004347">
    <property type="entry name" value="Pup_ligase/deamidase"/>
</dbReference>